<dbReference type="PANTHER" id="PTHR43585">
    <property type="entry name" value="FUMIPYRROLE BIOSYNTHESIS PROTEIN C"/>
    <property type="match status" value="1"/>
</dbReference>
<dbReference type="Pfam" id="PF13535">
    <property type="entry name" value="ATP-grasp_4"/>
    <property type="match status" value="1"/>
</dbReference>
<comment type="caution">
    <text evidence="6">The sequence shown here is derived from an EMBL/GenBank/DDBJ whole genome shotgun (WGS) entry which is preliminary data.</text>
</comment>
<dbReference type="PANTHER" id="PTHR43585:SF2">
    <property type="entry name" value="ATP-GRASP ENZYME FSQD"/>
    <property type="match status" value="1"/>
</dbReference>
<dbReference type="Gene3D" id="3.40.50.20">
    <property type="match status" value="1"/>
</dbReference>
<evidence type="ECO:0000313" key="7">
    <source>
        <dbReference type="Proteomes" id="UP000622552"/>
    </source>
</evidence>
<evidence type="ECO:0000256" key="3">
    <source>
        <dbReference type="ARBA" id="ARBA00022840"/>
    </source>
</evidence>
<evidence type="ECO:0000313" key="6">
    <source>
        <dbReference type="EMBL" id="MBG6136674.1"/>
    </source>
</evidence>
<evidence type="ECO:0000259" key="5">
    <source>
        <dbReference type="PROSITE" id="PS50975"/>
    </source>
</evidence>
<reference evidence="6" key="1">
    <citation type="submission" date="2020-11" db="EMBL/GenBank/DDBJ databases">
        <title>Sequencing the genomes of 1000 actinobacteria strains.</title>
        <authorList>
            <person name="Klenk H.-P."/>
        </authorList>
    </citation>
    <scope>NUCLEOTIDE SEQUENCE</scope>
    <source>
        <strain evidence="6">DSM 45356</strain>
    </source>
</reference>
<dbReference type="PROSITE" id="PS50975">
    <property type="entry name" value="ATP_GRASP"/>
    <property type="match status" value="1"/>
</dbReference>
<evidence type="ECO:0000256" key="2">
    <source>
        <dbReference type="ARBA" id="ARBA00022741"/>
    </source>
</evidence>
<dbReference type="InterPro" id="IPR011761">
    <property type="entry name" value="ATP-grasp"/>
</dbReference>
<evidence type="ECO:0000256" key="1">
    <source>
        <dbReference type="ARBA" id="ARBA00022598"/>
    </source>
</evidence>
<organism evidence="6 7">
    <name type="scientific">Longispora fulva</name>
    <dbReference type="NCBI Taxonomy" id="619741"/>
    <lineage>
        <taxon>Bacteria</taxon>
        <taxon>Bacillati</taxon>
        <taxon>Actinomycetota</taxon>
        <taxon>Actinomycetes</taxon>
        <taxon>Micromonosporales</taxon>
        <taxon>Micromonosporaceae</taxon>
        <taxon>Longispora</taxon>
    </lineage>
</organism>
<dbReference type="GO" id="GO:0016874">
    <property type="term" value="F:ligase activity"/>
    <property type="evidence" value="ECO:0007669"/>
    <property type="project" value="UniProtKB-KW"/>
</dbReference>
<dbReference type="SUPFAM" id="SSF56059">
    <property type="entry name" value="Glutathione synthetase ATP-binding domain-like"/>
    <property type="match status" value="1"/>
</dbReference>
<dbReference type="Proteomes" id="UP000622552">
    <property type="component" value="Unassembled WGS sequence"/>
</dbReference>
<keyword evidence="1" id="KW-0436">Ligase</keyword>
<proteinExistence type="predicted"/>
<keyword evidence="2 4" id="KW-0547">Nucleotide-binding</keyword>
<dbReference type="GO" id="GO:0005524">
    <property type="term" value="F:ATP binding"/>
    <property type="evidence" value="ECO:0007669"/>
    <property type="project" value="UniProtKB-UniRule"/>
</dbReference>
<evidence type="ECO:0000256" key="4">
    <source>
        <dbReference type="PROSITE-ProRule" id="PRU00409"/>
    </source>
</evidence>
<dbReference type="RefSeq" id="WP_197003619.1">
    <property type="nucleotide sequence ID" value="NZ_BONS01000016.1"/>
</dbReference>
<protein>
    <submittedName>
        <fullName evidence="6">Biotin carboxylase</fullName>
    </submittedName>
</protein>
<dbReference type="Gene3D" id="3.30.470.20">
    <property type="entry name" value="ATP-grasp fold, B domain"/>
    <property type="match status" value="1"/>
</dbReference>
<dbReference type="InterPro" id="IPR013815">
    <property type="entry name" value="ATP_grasp_subdomain_1"/>
</dbReference>
<dbReference type="EMBL" id="JADOUF010000001">
    <property type="protein sequence ID" value="MBG6136674.1"/>
    <property type="molecule type" value="Genomic_DNA"/>
</dbReference>
<gene>
    <name evidence="6" type="ORF">IW245_002868</name>
</gene>
<dbReference type="InterPro" id="IPR052032">
    <property type="entry name" value="ATP-dep_AA_Ligase"/>
</dbReference>
<feature type="domain" description="ATP-grasp" evidence="5">
    <location>
        <begin position="121"/>
        <end position="319"/>
    </location>
</feature>
<dbReference type="AlphaFoldDB" id="A0A8J7GDI7"/>
<dbReference type="GO" id="GO:0046872">
    <property type="term" value="F:metal ion binding"/>
    <property type="evidence" value="ECO:0007669"/>
    <property type="project" value="InterPro"/>
</dbReference>
<name>A0A8J7GDI7_9ACTN</name>
<accession>A0A8J7GDI7</accession>
<dbReference type="Gene3D" id="3.30.1490.20">
    <property type="entry name" value="ATP-grasp fold, A domain"/>
    <property type="match status" value="1"/>
</dbReference>
<keyword evidence="3 4" id="KW-0067">ATP-binding</keyword>
<sequence>MTDNAPGALLVIGSGLKLYREYLVRAVAERARAADLRLVLVNNLRPTWQHEYFDDITVVNVFDHRLLAETARELAGRYTFTGLLCWDEPLVMPAAELAAEFGVPGLSVPGVHGCRDKYSCRTRLTGAGMAQPGFELAADLDQARTAAARIGYPVIVKPRALGASMGVSLASDERELVSAFRVAHEASLVGDEPYRGGAIVEGFADGPEISVDGAVHQGEYLPMFLARKTTGLPPYFEELGHVVDSADPLLRDDALLDALGTAHRVLGIENGITHTEVRLTTRGPVIIEVNGRLGGDLIPFLGQLATGVEPGRVLFDVATGRRPDLTHSRAGVVGIRFGYPDHDCLVHSVTVPEEAAGLVIASRMVDPGTTLRLPPGGYIARHSFVVCSAPDPHTCARRLDDTAALVALDAEPVDPPAAGTRLTMPAGLLDVDA</sequence>
<keyword evidence="7" id="KW-1185">Reference proteome</keyword>